<evidence type="ECO:0000313" key="2">
    <source>
        <dbReference type="EMBL" id="GAL99718.1"/>
    </source>
</evidence>
<gene>
    <name evidence="2" type="ORF">SP5_010_00090</name>
</gene>
<dbReference type="Proteomes" id="UP000032305">
    <property type="component" value="Unassembled WGS sequence"/>
</dbReference>
<comment type="caution">
    <text evidence="2">The sequence shown here is derived from an EMBL/GenBank/DDBJ whole genome shotgun (WGS) entry which is preliminary data.</text>
</comment>
<feature type="region of interest" description="Disordered" evidence="1">
    <location>
        <begin position="1"/>
        <end position="55"/>
    </location>
</feature>
<accession>A0A0A1W4A1</accession>
<dbReference type="AlphaFoldDB" id="A0A0A1W4A1"/>
<dbReference type="EMBL" id="BBPI01000010">
    <property type="protein sequence ID" value="GAL99718.1"/>
    <property type="molecule type" value="Genomic_DNA"/>
</dbReference>
<reference evidence="2 3" key="1">
    <citation type="submission" date="2014-11" db="EMBL/GenBank/DDBJ databases">
        <title>Whole genome shotgun sequence of Sphingomonas parapaucimobilis NBRC 15100.</title>
        <authorList>
            <person name="Katano-Makiyama Y."/>
            <person name="Hosoyama A."/>
            <person name="Hashimoto M."/>
            <person name="Hosoyama Y."/>
            <person name="Noguchi M."/>
            <person name="Numata M."/>
            <person name="Tsuchikane K."/>
            <person name="Hirakata S."/>
            <person name="Uohara A."/>
            <person name="Shimodaira J."/>
            <person name="Ohji S."/>
            <person name="Ichikawa N."/>
            <person name="Kimura A."/>
            <person name="Yamazoe A."/>
            <person name="Fujita N."/>
        </authorList>
    </citation>
    <scope>NUCLEOTIDE SEQUENCE [LARGE SCALE GENOMIC DNA]</scope>
    <source>
        <strain evidence="2 3">NBRC 15100</strain>
    </source>
</reference>
<feature type="compositionally biased region" description="Low complexity" evidence="1">
    <location>
        <begin position="17"/>
        <end position="28"/>
    </location>
</feature>
<sequence>MRTAPGPKIPSTDKAPEGAAGSVGAEASDGGGMGTGVWAMSGAARATHDNETESP</sequence>
<proteinExistence type="predicted"/>
<keyword evidence="3" id="KW-1185">Reference proteome</keyword>
<feature type="compositionally biased region" description="Basic and acidic residues" evidence="1">
    <location>
        <begin position="46"/>
        <end position="55"/>
    </location>
</feature>
<evidence type="ECO:0000313" key="3">
    <source>
        <dbReference type="Proteomes" id="UP000032305"/>
    </source>
</evidence>
<protein>
    <submittedName>
        <fullName evidence="2">Uncharacterized protein</fullName>
    </submittedName>
</protein>
<evidence type="ECO:0000256" key="1">
    <source>
        <dbReference type="SAM" id="MobiDB-lite"/>
    </source>
</evidence>
<name>A0A0A1W4A1_9SPHN</name>
<organism evidence="2 3">
    <name type="scientific">Sphingomonas parapaucimobilis NBRC 15100</name>
    <dbReference type="NCBI Taxonomy" id="1219049"/>
    <lineage>
        <taxon>Bacteria</taxon>
        <taxon>Pseudomonadati</taxon>
        <taxon>Pseudomonadota</taxon>
        <taxon>Alphaproteobacteria</taxon>
        <taxon>Sphingomonadales</taxon>
        <taxon>Sphingomonadaceae</taxon>
        <taxon>Sphingomonas</taxon>
    </lineage>
</organism>